<accession>A0A3Q2PC76</accession>
<reference evidence="2" key="2">
    <citation type="submission" date="2025-09" db="UniProtKB">
        <authorList>
            <consortium name="Ensembl"/>
        </authorList>
    </citation>
    <scope>IDENTIFICATION</scope>
</reference>
<dbReference type="Proteomes" id="UP000265000">
    <property type="component" value="Unplaced"/>
</dbReference>
<protein>
    <submittedName>
        <fullName evidence="2">Uncharacterized protein</fullName>
    </submittedName>
</protein>
<evidence type="ECO:0000256" key="1">
    <source>
        <dbReference type="SAM" id="MobiDB-lite"/>
    </source>
</evidence>
<evidence type="ECO:0000313" key="3">
    <source>
        <dbReference type="Proteomes" id="UP000265000"/>
    </source>
</evidence>
<feature type="region of interest" description="Disordered" evidence="1">
    <location>
        <begin position="1"/>
        <end position="25"/>
    </location>
</feature>
<evidence type="ECO:0000313" key="2">
    <source>
        <dbReference type="Ensembl" id="ENSFHEP00000010279.1"/>
    </source>
</evidence>
<name>A0A3Q2PC76_FUNHE</name>
<feature type="compositionally biased region" description="Polar residues" evidence="1">
    <location>
        <begin position="9"/>
        <end position="25"/>
    </location>
</feature>
<dbReference type="Ensembl" id="ENSFHET00000016956.1">
    <property type="protein sequence ID" value="ENSFHEP00000010279.1"/>
    <property type="gene ID" value="ENSFHEG00000011587.1"/>
</dbReference>
<dbReference type="AlphaFoldDB" id="A0A3Q2PC76"/>
<keyword evidence="3" id="KW-1185">Reference proteome</keyword>
<reference evidence="2" key="1">
    <citation type="submission" date="2025-08" db="UniProtKB">
        <authorList>
            <consortium name="Ensembl"/>
        </authorList>
    </citation>
    <scope>IDENTIFICATION</scope>
</reference>
<proteinExistence type="predicted"/>
<sequence>MELDLSVNYGGQTEKQTQQPQNETHNLSVQLPINADHDQAVDAGVEVDDYIGVELVQDVHRPEREAAQEEEVCQSQVAQIYLCYSQSVLVGHKHSKDKAVEEQS</sequence>
<organism evidence="2 3">
    <name type="scientific">Fundulus heteroclitus</name>
    <name type="common">Killifish</name>
    <name type="synonym">Mummichog</name>
    <dbReference type="NCBI Taxonomy" id="8078"/>
    <lineage>
        <taxon>Eukaryota</taxon>
        <taxon>Metazoa</taxon>
        <taxon>Chordata</taxon>
        <taxon>Craniata</taxon>
        <taxon>Vertebrata</taxon>
        <taxon>Euteleostomi</taxon>
        <taxon>Actinopterygii</taxon>
        <taxon>Neopterygii</taxon>
        <taxon>Teleostei</taxon>
        <taxon>Neoteleostei</taxon>
        <taxon>Acanthomorphata</taxon>
        <taxon>Ovalentaria</taxon>
        <taxon>Atherinomorphae</taxon>
        <taxon>Cyprinodontiformes</taxon>
        <taxon>Fundulidae</taxon>
        <taxon>Fundulus</taxon>
    </lineage>
</organism>
<dbReference type="GeneTree" id="ENSGT00960000186959"/>